<protein>
    <submittedName>
        <fullName evidence="1">Uncharacterized protein</fullName>
    </submittedName>
</protein>
<reference evidence="2" key="1">
    <citation type="journal article" date="2010" name="Genome Res.">
        <title>Population genomic sequencing of Coccidioides fungi reveals recent hybridization and transposon control.</title>
        <authorList>
            <person name="Neafsey D.E."/>
            <person name="Barker B.M."/>
            <person name="Sharpton T.J."/>
            <person name="Stajich J.E."/>
            <person name="Park D.J."/>
            <person name="Whiston E."/>
            <person name="Hung C.-Y."/>
            <person name="McMahan C."/>
            <person name="White J."/>
            <person name="Sykes S."/>
            <person name="Heiman D."/>
            <person name="Young S."/>
            <person name="Zeng Q."/>
            <person name="Abouelleil A."/>
            <person name="Aftuck L."/>
            <person name="Bessette D."/>
            <person name="Brown A."/>
            <person name="FitzGerald M."/>
            <person name="Lui A."/>
            <person name="Macdonald J.P."/>
            <person name="Priest M."/>
            <person name="Orbach M.J."/>
            <person name="Galgiani J.N."/>
            <person name="Kirkland T.N."/>
            <person name="Cole G.T."/>
            <person name="Birren B.W."/>
            <person name="Henn M.R."/>
            <person name="Taylor J.W."/>
            <person name="Rounsley S.D."/>
        </authorList>
    </citation>
    <scope>NUCLEOTIDE SEQUENCE [LARGE SCALE GENOMIC DNA]</scope>
    <source>
        <strain evidence="2">H538.4</strain>
    </source>
</reference>
<sequence>MTTQEKHISCQKILEKGGKTGEKAEEKGHHRYAERQKGCHGLLKEKGRGKYWGGMSRLVLESEGEEEKLWSKELGSNVKSRLVGQLVEDMRGSFRYGIRKGAVTVRIKSKGAPQRDSRLTALESSLTTQHSTSGHPRYIHTHSVLHMNHPVQRTV</sequence>
<gene>
    <name evidence="1" type="ORF">CIHG_08961</name>
</gene>
<dbReference type="Proteomes" id="UP000054563">
    <property type="component" value="Unassembled WGS sequence"/>
</dbReference>
<evidence type="ECO:0000313" key="2">
    <source>
        <dbReference type="Proteomes" id="UP000054563"/>
    </source>
</evidence>
<proteinExistence type="predicted"/>
<accession>A0A0J8S3U9</accession>
<name>A0A0J8S3U9_COCIT</name>
<organism evidence="1 2">
    <name type="scientific">Coccidioides immitis H538.4</name>
    <dbReference type="NCBI Taxonomy" id="396776"/>
    <lineage>
        <taxon>Eukaryota</taxon>
        <taxon>Fungi</taxon>
        <taxon>Dikarya</taxon>
        <taxon>Ascomycota</taxon>
        <taxon>Pezizomycotina</taxon>
        <taxon>Eurotiomycetes</taxon>
        <taxon>Eurotiomycetidae</taxon>
        <taxon>Onygenales</taxon>
        <taxon>Onygenaceae</taxon>
        <taxon>Coccidioides</taxon>
    </lineage>
</organism>
<dbReference type="EMBL" id="DS017029">
    <property type="protein sequence ID" value="KMU91024.1"/>
    <property type="molecule type" value="Genomic_DNA"/>
</dbReference>
<dbReference type="AlphaFoldDB" id="A0A0J8S3U9"/>
<dbReference type="VEuPathDB" id="FungiDB:CIHG_08961"/>
<evidence type="ECO:0000313" key="1">
    <source>
        <dbReference type="EMBL" id="KMU91024.1"/>
    </source>
</evidence>